<evidence type="ECO:0000256" key="3">
    <source>
        <dbReference type="ARBA" id="ARBA00011301"/>
    </source>
</evidence>
<dbReference type="InterPro" id="IPR009014">
    <property type="entry name" value="Transketo_C/PFOR_II"/>
</dbReference>
<dbReference type="PANTHER" id="PTHR42980:SF1">
    <property type="entry name" value="2-OXOISOVALERATE DEHYDROGENASE SUBUNIT BETA, MITOCHONDRIAL"/>
    <property type="match status" value="1"/>
</dbReference>
<comment type="subunit">
    <text evidence="3">Homodimer. Part of the 2-oxoglutarate dehydrogenase (OGDH) complex composed of E1 (2-oxoglutarate dehydrogenase), E2 (dihydrolipoamide succinyltransferase) and E3 (dihydrolipoamide dehydrogenase); the complex contains multiple copies of the three enzymatic components (E1, E2 and E3).</text>
</comment>
<dbReference type="Gene3D" id="3.40.50.920">
    <property type="match status" value="1"/>
</dbReference>
<dbReference type="InterPro" id="IPR001017">
    <property type="entry name" value="DH_E1"/>
</dbReference>
<keyword evidence="11" id="KW-1185">Reference proteome</keyword>
<dbReference type="SUPFAM" id="SSF52922">
    <property type="entry name" value="TK C-terminal domain-like"/>
    <property type="match status" value="1"/>
</dbReference>
<comment type="cofactor">
    <cofactor evidence="1">
        <name>thiamine diphosphate</name>
        <dbReference type="ChEBI" id="CHEBI:58937"/>
    </cofactor>
</comment>
<dbReference type="InterPro" id="IPR005475">
    <property type="entry name" value="Transketolase-like_Pyr-bd"/>
</dbReference>
<evidence type="ECO:0000256" key="8">
    <source>
        <dbReference type="ARBA" id="ARBA00030680"/>
    </source>
</evidence>
<reference evidence="10 11" key="1">
    <citation type="submission" date="2020-02" db="EMBL/GenBank/DDBJ databases">
        <title>Genome sequence of Parvularcula flava strain NH6-79.</title>
        <authorList>
            <person name="Abdul Karim M.H."/>
            <person name="Lam M.Q."/>
            <person name="Chen S.J."/>
            <person name="Yahya A."/>
            <person name="Shahir S."/>
            <person name="Shamsir M.S."/>
            <person name="Chong C.S."/>
        </authorList>
    </citation>
    <scope>NUCLEOTIDE SEQUENCE [LARGE SCALE GENOMIC DNA]</scope>
    <source>
        <strain evidence="10 11">NH6-79</strain>
    </source>
</reference>
<dbReference type="EC" id="1.2.4.4" evidence="4"/>
<dbReference type="Pfam" id="PF02780">
    <property type="entry name" value="Transketolase_C"/>
    <property type="match status" value="1"/>
</dbReference>
<dbReference type="Proteomes" id="UP000818603">
    <property type="component" value="Unassembled WGS sequence"/>
</dbReference>
<dbReference type="Pfam" id="PF02779">
    <property type="entry name" value="Transket_pyr"/>
    <property type="match status" value="1"/>
</dbReference>
<dbReference type="InterPro" id="IPR029061">
    <property type="entry name" value="THDP-binding"/>
</dbReference>
<dbReference type="SUPFAM" id="SSF52518">
    <property type="entry name" value="Thiamin diphosphate-binding fold (THDP-binding)"/>
    <property type="match status" value="2"/>
</dbReference>
<dbReference type="Gene3D" id="3.40.50.970">
    <property type="match status" value="2"/>
</dbReference>
<evidence type="ECO:0000256" key="2">
    <source>
        <dbReference type="ARBA" id="ARBA00003906"/>
    </source>
</evidence>
<evidence type="ECO:0000256" key="7">
    <source>
        <dbReference type="ARBA" id="ARBA00023052"/>
    </source>
</evidence>
<comment type="caution">
    <text evidence="10">The sequence shown here is derived from an EMBL/GenBank/DDBJ whole genome shotgun (WGS) entry which is preliminary data.</text>
</comment>
<keyword evidence="6" id="KW-0560">Oxidoreductase</keyword>
<evidence type="ECO:0000256" key="6">
    <source>
        <dbReference type="ARBA" id="ARBA00023002"/>
    </source>
</evidence>
<dbReference type="InterPro" id="IPR033248">
    <property type="entry name" value="Transketolase_C"/>
</dbReference>
<proteinExistence type="predicted"/>
<dbReference type="EMBL" id="VCJR02000003">
    <property type="protein sequence ID" value="NHK28930.1"/>
    <property type="molecule type" value="Genomic_DNA"/>
</dbReference>
<feature type="domain" description="Transketolase-like pyrimidine-binding" evidence="9">
    <location>
        <begin position="407"/>
        <end position="588"/>
    </location>
</feature>
<dbReference type="Pfam" id="PF00676">
    <property type="entry name" value="E1_dh"/>
    <property type="match status" value="1"/>
</dbReference>
<name>A0ABX0HQJ8_9PROT</name>
<sequence length="746" mass="80964">MPRGARRQRLFDRATIIDKAFIDRVGAGHLPEPLSDTTLAGAGLEVHSLAGLFETQVMSRHLDLMARRSKGRTFYSIGSSGHEGMAALGLTSRLTDMAFLHYRDGAFLLQRKKSVSGSTYLYDMCLSFSASAEDPVSGGRHKVLGGHEIFVPPQTSTIASHLPKGVGAAHSIALSRKLADVEAVLPRDAVILCSFGDASVNHSTAQGAFNTAAWTAYQNLPMPIVFICEDNDIGISVRTPKGWIEATFSNRPGLTYMACDGRDILDACRGTAAAVDYARRTRRPVFLHMKTVRLMGHAGADIEAAYTDVSHIEAGEAQDPLLHTARHLIRAGVMSGEDICRLYQETGERVMRVAEDACARPRLTSAEAVMAPLVPPVSSGSGRKAPALPDERARQEVKELRQKDKPLPLARHINLALADVMLQYKNTVVFGEDVGRKGGVYSVTTGLQSAFGPARVIDTLLDEQSILGLAIGMAHNGFLPIPEIQFLAYVHNAADQIRGETSTLSFFSNGHYTNPMVVRIAGLAYQKGFGGHFHNDNSFAALRDIPGIIIACPSNGTDGARMLRECVRLAEEERRVVIFLEPIALYMTADLYDEGDGIWASRYRAPAEDHRVKLGEAGHHGDGRELCILSYGNGYYLSRKAAKVLGEKHGIRPRVVDLRWLHPLPREAVLKHARQCQNVLVVDEARRTGSVSEQIMALLAEGGIPAKTARYCAEDSFIPLGPAAHEVLPSVDGIIDAAMKLCGGGK</sequence>
<accession>A0ABX0HQJ8</accession>
<evidence type="ECO:0000256" key="5">
    <source>
        <dbReference type="ARBA" id="ARBA00013321"/>
    </source>
</evidence>
<evidence type="ECO:0000259" key="9">
    <source>
        <dbReference type="SMART" id="SM00861"/>
    </source>
</evidence>
<comment type="function">
    <text evidence="2">E1 component of the 2-oxoglutarate dehydrogenase (OGDH) complex which catalyzes the decarboxylation of 2-oxoglutarate, the first step in the conversion of 2-oxoglutarate to succinyl-CoA and CO(2).</text>
</comment>
<evidence type="ECO:0000256" key="1">
    <source>
        <dbReference type="ARBA" id="ARBA00001964"/>
    </source>
</evidence>
<gene>
    <name evidence="10" type="ORF">FF098_013490</name>
</gene>
<protein>
    <recommendedName>
        <fullName evidence="5">2-oxoglutarate dehydrogenase E1 component</fullName>
        <ecNumber evidence="4">1.2.4.4</ecNumber>
    </recommendedName>
    <alternativeName>
        <fullName evidence="8">Alpha-ketoglutarate dehydrogenase</fullName>
    </alternativeName>
</protein>
<evidence type="ECO:0000313" key="11">
    <source>
        <dbReference type="Proteomes" id="UP000818603"/>
    </source>
</evidence>
<keyword evidence="7" id="KW-0786">Thiamine pyrophosphate</keyword>
<dbReference type="SMART" id="SM00861">
    <property type="entry name" value="Transket_pyr"/>
    <property type="match status" value="1"/>
</dbReference>
<evidence type="ECO:0000313" key="10">
    <source>
        <dbReference type="EMBL" id="NHK28930.1"/>
    </source>
</evidence>
<evidence type="ECO:0000256" key="4">
    <source>
        <dbReference type="ARBA" id="ARBA00012277"/>
    </source>
</evidence>
<dbReference type="PANTHER" id="PTHR42980">
    <property type="entry name" value="2-OXOISOVALERATE DEHYDROGENASE SUBUNIT BETA-RELATED"/>
    <property type="match status" value="1"/>
</dbReference>
<organism evidence="10 11">
    <name type="scientific">Aquisalinus luteolus</name>
    <dbReference type="NCBI Taxonomy" id="1566827"/>
    <lineage>
        <taxon>Bacteria</taxon>
        <taxon>Pseudomonadati</taxon>
        <taxon>Pseudomonadota</taxon>
        <taxon>Alphaproteobacteria</taxon>
        <taxon>Parvularculales</taxon>
        <taxon>Parvularculaceae</taxon>
        <taxon>Aquisalinus</taxon>
    </lineage>
</organism>